<comment type="caution">
    <text evidence="2">The sequence shown here is derived from an EMBL/GenBank/DDBJ whole genome shotgun (WGS) entry which is preliminary data.</text>
</comment>
<keyword evidence="1" id="KW-0812">Transmembrane</keyword>
<evidence type="ECO:0000256" key="1">
    <source>
        <dbReference type="SAM" id="Phobius"/>
    </source>
</evidence>
<dbReference type="STRING" id="1592317.DPF_0734"/>
<evidence type="ECO:0008006" key="4">
    <source>
        <dbReference type="Google" id="ProtNLM"/>
    </source>
</evidence>
<keyword evidence="1" id="KW-1133">Transmembrane helix</keyword>
<protein>
    <recommendedName>
        <fullName evidence="4">General secretion pathway protein GspM</fullName>
    </recommendedName>
</protein>
<sequence>MFENLNPKTRKILLFIVLIAVGGMAVSQWGIVPLREKRDGLEVKIRRSRQYLREIMTLGDQYARQNTALERMGKAALKRPAEFTLFSFVESLAARDGLRKHIVFMRPAQKRISPERTEELVEMRLTGVNLEILVPYLFHIETASEQVRVKRLTIRSRQRDQKLLDVDLVLSALS</sequence>
<dbReference type="OrthoDB" id="5432548at2"/>
<evidence type="ECO:0000313" key="3">
    <source>
        <dbReference type="Proteomes" id="UP000095200"/>
    </source>
</evidence>
<dbReference type="Proteomes" id="UP000095200">
    <property type="component" value="Unassembled WGS sequence"/>
</dbReference>
<dbReference type="AlphaFoldDB" id="A0A194AFC3"/>
<dbReference type="RefSeq" id="WP_069857515.1">
    <property type="nucleotide sequence ID" value="NZ_BDFE01000008.1"/>
</dbReference>
<feature type="transmembrane region" description="Helical" evidence="1">
    <location>
        <begin position="12"/>
        <end position="31"/>
    </location>
</feature>
<dbReference type="EMBL" id="BDFE01000008">
    <property type="protein sequence ID" value="GAU08033.1"/>
    <property type="molecule type" value="Genomic_DNA"/>
</dbReference>
<reference evidence="3" key="1">
    <citation type="submission" date="2016-06" db="EMBL/GenBank/DDBJ databases">
        <title>Draft genome sequence of Desulfoplanes formicivorans strain Pf12B.</title>
        <authorList>
            <person name="Watanabe M."/>
            <person name="Kojima H."/>
            <person name="Fukui M."/>
        </authorList>
    </citation>
    <scope>NUCLEOTIDE SEQUENCE [LARGE SCALE GENOMIC DNA]</scope>
    <source>
        <strain evidence="3">Pf12B</strain>
    </source>
</reference>
<keyword evidence="1" id="KW-0472">Membrane</keyword>
<evidence type="ECO:0000313" key="2">
    <source>
        <dbReference type="EMBL" id="GAU08033.1"/>
    </source>
</evidence>
<accession>A0A194AFC3</accession>
<proteinExistence type="predicted"/>
<name>A0A194AFC3_9BACT</name>
<keyword evidence="3" id="KW-1185">Reference proteome</keyword>
<organism evidence="2 3">
    <name type="scientific">Desulfoplanes formicivorans</name>
    <dbReference type="NCBI Taxonomy" id="1592317"/>
    <lineage>
        <taxon>Bacteria</taxon>
        <taxon>Pseudomonadati</taxon>
        <taxon>Thermodesulfobacteriota</taxon>
        <taxon>Desulfovibrionia</taxon>
        <taxon>Desulfovibrionales</taxon>
        <taxon>Desulfoplanaceae</taxon>
        <taxon>Desulfoplanes</taxon>
    </lineage>
</organism>
<gene>
    <name evidence="2" type="ORF">DPF_0734</name>
</gene>